<comment type="similarity">
    <text evidence="1">Belongs to the AHA1 family.</text>
</comment>
<evidence type="ECO:0000313" key="3">
    <source>
        <dbReference type="EMBL" id="PST81810.1"/>
    </source>
</evidence>
<dbReference type="AlphaFoldDB" id="A0A2T3HH99"/>
<dbReference type="OrthoDB" id="2355173at2"/>
<accession>A0A2T3HH99</accession>
<proteinExistence type="inferred from homology"/>
<dbReference type="Gene3D" id="3.30.530.20">
    <property type="match status" value="1"/>
</dbReference>
<dbReference type="SUPFAM" id="SSF55961">
    <property type="entry name" value="Bet v1-like"/>
    <property type="match status" value="1"/>
</dbReference>
<dbReference type="Proteomes" id="UP000240912">
    <property type="component" value="Unassembled WGS sequence"/>
</dbReference>
<evidence type="ECO:0000256" key="1">
    <source>
        <dbReference type="ARBA" id="ARBA00006817"/>
    </source>
</evidence>
<dbReference type="InterPro" id="IPR023393">
    <property type="entry name" value="START-like_dom_sf"/>
</dbReference>
<name>A0A2T3HH99_9SPHI</name>
<dbReference type="Pfam" id="PF08327">
    <property type="entry name" value="AHSA1"/>
    <property type="match status" value="1"/>
</dbReference>
<protein>
    <submittedName>
        <fullName evidence="3">ATPase</fullName>
    </submittedName>
</protein>
<comment type="caution">
    <text evidence="3">The sequence shown here is derived from an EMBL/GenBank/DDBJ whole genome shotgun (WGS) entry which is preliminary data.</text>
</comment>
<keyword evidence="4" id="KW-1185">Reference proteome</keyword>
<evidence type="ECO:0000259" key="2">
    <source>
        <dbReference type="Pfam" id="PF08327"/>
    </source>
</evidence>
<gene>
    <name evidence="3" type="ORF">C7T94_18245</name>
</gene>
<dbReference type="RefSeq" id="WP_107217371.1">
    <property type="nucleotide sequence ID" value="NZ_KZ686272.1"/>
</dbReference>
<evidence type="ECO:0000313" key="4">
    <source>
        <dbReference type="Proteomes" id="UP000240912"/>
    </source>
</evidence>
<dbReference type="EMBL" id="PYLS01000008">
    <property type="protein sequence ID" value="PST81810.1"/>
    <property type="molecule type" value="Genomic_DNA"/>
</dbReference>
<dbReference type="InterPro" id="IPR013538">
    <property type="entry name" value="ASHA1/2-like_C"/>
</dbReference>
<reference evidence="3 4" key="1">
    <citation type="submission" date="2018-03" db="EMBL/GenBank/DDBJ databases">
        <authorList>
            <person name="Keele B.F."/>
        </authorList>
    </citation>
    <scope>NUCLEOTIDE SEQUENCE [LARGE SCALE GENOMIC DNA]</scope>
    <source>
        <strain evidence="3 4">YL28-9</strain>
    </source>
</reference>
<organism evidence="3 4">
    <name type="scientific">Pedobacter yulinensis</name>
    <dbReference type="NCBI Taxonomy" id="2126353"/>
    <lineage>
        <taxon>Bacteria</taxon>
        <taxon>Pseudomonadati</taxon>
        <taxon>Bacteroidota</taxon>
        <taxon>Sphingobacteriia</taxon>
        <taxon>Sphingobacteriales</taxon>
        <taxon>Sphingobacteriaceae</taxon>
        <taxon>Pedobacter</taxon>
    </lineage>
</organism>
<feature type="domain" description="Activator of Hsp90 ATPase homologue 1/2-like C-terminal" evidence="2">
    <location>
        <begin position="15"/>
        <end position="142"/>
    </location>
</feature>
<sequence length="152" mass="17095">MFEPQTIVRTLRLSATPSQVWDALTNPEKTRLFMFNCSVASDWEVGHPIRWSGNYEGYESGERGVILACEPGRLLRYSSFDPNFGFPDVPENHLHITYTLHSEGEETMLVTQIENFNGNEQRTAHIAAGWDRIVLPALQALFAGKAVDGKGR</sequence>